<sequence>MTITDLYTYPVKSLQGIRLTEAEVSDTGLPWDRHWMVVDARGRFVTQRQLPAMATLTTALTDRELVLSQGEERLRLPLRRRPLPSTPVQVWESELSAGDEGEAASRWLTARLGLFRGAPLRLVRFGPDQRRAVALDGAELGTSHTQFADGFPFLVAAGNSLERLNAALRLAGQDPVPMTRFRANIVIAGVPSPFAELGNARLTHRQCQIGLCKPCERCPVVTVDQRSGTRAQPKEPLRTLRQLDLLGDGRAYFGGNGVLLSGQGGIIRIGDPLCWSPSDSSDRFVR</sequence>
<dbReference type="Proteomes" id="UP001501600">
    <property type="component" value="Unassembled WGS sequence"/>
</dbReference>
<reference evidence="3" key="1">
    <citation type="journal article" date="2019" name="Int. J. Syst. Evol. Microbiol.">
        <title>The Global Catalogue of Microorganisms (GCM) 10K type strain sequencing project: providing services to taxonomists for standard genome sequencing and annotation.</title>
        <authorList>
            <consortium name="The Broad Institute Genomics Platform"/>
            <consortium name="The Broad Institute Genome Sequencing Center for Infectious Disease"/>
            <person name="Wu L."/>
            <person name="Ma J."/>
        </authorList>
    </citation>
    <scope>NUCLEOTIDE SEQUENCE [LARGE SCALE GENOMIC DNA]</scope>
    <source>
        <strain evidence="3">JCM 18720</strain>
    </source>
</reference>
<dbReference type="SUPFAM" id="SSF141673">
    <property type="entry name" value="MOSC N-terminal domain-like"/>
    <property type="match status" value="1"/>
</dbReference>
<dbReference type="PROSITE" id="PS51340">
    <property type="entry name" value="MOSC"/>
    <property type="match status" value="1"/>
</dbReference>
<evidence type="ECO:0000313" key="3">
    <source>
        <dbReference type="Proteomes" id="UP001501600"/>
    </source>
</evidence>
<protein>
    <submittedName>
        <fullName evidence="2">MOSC N-terminal beta barrel domain-containing protein</fullName>
    </submittedName>
</protein>
<dbReference type="Pfam" id="PF03476">
    <property type="entry name" value="MOSC_N"/>
    <property type="match status" value="1"/>
</dbReference>
<dbReference type="InterPro" id="IPR005303">
    <property type="entry name" value="MOCOS_middle"/>
</dbReference>
<comment type="caution">
    <text evidence="2">The sequence shown here is derived from an EMBL/GenBank/DDBJ whole genome shotgun (WGS) entry which is preliminary data.</text>
</comment>
<dbReference type="InterPro" id="IPR005302">
    <property type="entry name" value="MoCF_Sase_C"/>
</dbReference>
<dbReference type="Pfam" id="PF03473">
    <property type="entry name" value="MOSC"/>
    <property type="match status" value="1"/>
</dbReference>
<gene>
    <name evidence="2" type="ORF">GCM10025772_20170</name>
</gene>
<keyword evidence="3" id="KW-1185">Reference proteome</keyword>
<dbReference type="EMBL" id="BAABLF010000013">
    <property type="protein sequence ID" value="GAA5192022.1"/>
    <property type="molecule type" value="Genomic_DNA"/>
</dbReference>
<evidence type="ECO:0000313" key="2">
    <source>
        <dbReference type="EMBL" id="GAA5192022.1"/>
    </source>
</evidence>
<dbReference type="RefSeq" id="WP_345316935.1">
    <property type="nucleotide sequence ID" value="NZ_BAABLF010000013.1"/>
</dbReference>
<dbReference type="PANTHER" id="PTHR14237">
    <property type="entry name" value="MOLYBDOPTERIN COFACTOR SULFURASE MOSC"/>
    <property type="match status" value="1"/>
</dbReference>
<dbReference type="InterPro" id="IPR011037">
    <property type="entry name" value="Pyrv_Knase-like_insert_dom_sf"/>
</dbReference>
<name>A0ABP9S8B3_9GAMM</name>
<dbReference type="SUPFAM" id="SSF50800">
    <property type="entry name" value="PK beta-barrel domain-like"/>
    <property type="match status" value="1"/>
</dbReference>
<organism evidence="2 3">
    <name type="scientific">Ferrimonas gelatinilytica</name>
    <dbReference type="NCBI Taxonomy" id="1255257"/>
    <lineage>
        <taxon>Bacteria</taxon>
        <taxon>Pseudomonadati</taxon>
        <taxon>Pseudomonadota</taxon>
        <taxon>Gammaproteobacteria</taxon>
        <taxon>Alteromonadales</taxon>
        <taxon>Ferrimonadaceae</taxon>
        <taxon>Ferrimonas</taxon>
    </lineage>
</organism>
<dbReference type="PANTHER" id="PTHR14237:SF19">
    <property type="entry name" value="MITOCHONDRIAL AMIDOXIME REDUCING COMPONENT 1"/>
    <property type="match status" value="1"/>
</dbReference>
<accession>A0ABP9S8B3</accession>
<evidence type="ECO:0000259" key="1">
    <source>
        <dbReference type="PROSITE" id="PS51340"/>
    </source>
</evidence>
<feature type="domain" description="MOSC" evidence="1">
    <location>
        <begin position="120"/>
        <end position="276"/>
    </location>
</feature>
<proteinExistence type="predicted"/>